<dbReference type="InterPro" id="IPR000531">
    <property type="entry name" value="Beta-barrel_TonB"/>
</dbReference>
<evidence type="ECO:0000256" key="6">
    <source>
        <dbReference type="ARBA" id="ARBA00023004"/>
    </source>
</evidence>
<evidence type="ECO:0000256" key="5">
    <source>
        <dbReference type="ARBA" id="ARBA00022692"/>
    </source>
</evidence>
<dbReference type="Gene3D" id="3.55.50.30">
    <property type="match status" value="1"/>
</dbReference>
<feature type="signal peptide" evidence="12">
    <location>
        <begin position="1"/>
        <end position="24"/>
    </location>
</feature>
<dbReference type="SUPFAM" id="SSF56935">
    <property type="entry name" value="Porins"/>
    <property type="match status" value="1"/>
</dbReference>
<dbReference type="PROSITE" id="PS52016">
    <property type="entry name" value="TONB_DEPENDENT_REC_3"/>
    <property type="match status" value="1"/>
</dbReference>
<organism evidence="14 15">
    <name type="scientific">Brevundimonas faecalis</name>
    <dbReference type="NCBI Taxonomy" id="947378"/>
    <lineage>
        <taxon>Bacteria</taxon>
        <taxon>Pseudomonadati</taxon>
        <taxon>Pseudomonadota</taxon>
        <taxon>Alphaproteobacteria</taxon>
        <taxon>Caulobacterales</taxon>
        <taxon>Caulobacteraceae</taxon>
        <taxon>Brevundimonas</taxon>
    </lineage>
</organism>
<dbReference type="InterPro" id="IPR039426">
    <property type="entry name" value="TonB-dep_rcpt-like"/>
</dbReference>
<feature type="domain" description="Secretin/TonB short N-terminal" evidence="13">
    <location>
        <begin position="49"/>
        <end position="100"/>
    </location>
</feature>
<evidence type="ECO:0000256" key="11">
    <source>
        <dbReference type="RuleBase" id="RU003357"/>
    </source>
</evidence>
<reference evidence="14 15" key="1">
    <citation type="submission" date="2024-06" db="EMBL/GenBank/DDBJ databases">
        <title>Sorghum-associated microbial communities from plants grown in Nebraska, USA.</title>
        <authorList>
            <person name="Schachtman D."/>
        </authorList>
    </citation>
    <scope>NUCLEOTIDE SEQUENCE [LARGE SCALE GENOMIC DNA]</scope>
    <source>
        <strain evidence="14 15">2814</strain>
    </source>
</reference>
<name>A0ABV2RF48_9CAUL</name>
<comment type="subcellular location">
    <subcellularLocation>
        <location evidence="1 10">Cell outer membrane</location>
        <topology evidence="1 10">Multi-pass membrane protein</topology>
    </subcellularLocation>
</comment>
<evidence type="ECO:0000313" key="14">
    <source>
        <dbReference type="EMBL" id="MET4685172.1"/>
    </source>
</evidence>
<evidence type="ECO:0000256" key="8">
    <source>
        <dbReference type="ARBA" id="ARBA00023136"/>
    </source>
</evidence>
<dbReference type="SMART" id="SM00965">
    <property type="entry name" value="STN"/>
    <property type="match status" value="1"/>
</dbReference>
<gene>
    <name evidence="14" type="ORF">ABIE19_003123</name>
</gene>
<evidence type="ECO:0000256" key="10">
    <source>
        <dbReference type="PROSITE-ProRule" id="PRU01360"/>
    </source>
</evidence>
<evidence type="ECO:0000256" key="2">
    <source>
        <dbReference type="ARBA" id="ARBA00022448"/>
    </source>
</evidence>
<dbReference type="Pfam" id="PF00593">
    <property type="entry name" value="TonB_dep_Rec_b-barrel"/>
    <property type="match status" value="1"/>
</dbReference>
<dbReference type="PANTHER" id="PTHR47234">
    <property type="match status" value="1"/>
</dbReference>
<keyword evidence="15" id="KW-1185">Reference proteome</keyword>
<evidence type="ECO:0000256" key="9">
    <source>
        <dbReference type="ARBA" id="ARBA00023237"/>
    </source>
</evidence>
<keyword evidence="9 10" id="KW-0998">Cell outer membrane</keyword>
<dbReference type="PANTHER" id="PTHR47234:SF1">
    <property type="entry name" value="TONB-DEPENDENT RECEPTOR"/>
    <property type="match status" value="1"/>
</dbReference>
<evidence type="ECO:0000259" key="13">
    <source>
        <dbReference type="SMART" id="SM00965"/>
    </source>
</evidence>
<protein>
    <submittedName>
        <fullName evidence="14">Iron complex outermembrane receptor protein</fullName>
    </submittedName>
</protein>
<keyword evidence="14" id="KW-0675">Receptor</keyword>
<dbReference type="InterPro" id="IPR037066">
    <property type="entry name" value="Plug_dom_sf"/>
</dbReference>
<evidence type="ECO:0000256" key="3">
    <source>
        <dbReference type="ARBA" id="ARBA00022452"/>
    </source>
</evidence>
<dbReference type="Gene3D" id="2.170.130.10">
    <property type="entry name" value="TonB-dependent receptor, plug domain"/>
    <property type="match status" value="1"/>
</dbReference>
<evidence type="ECO:0000313" key="15">
    <source>
        <dbReference type="Proteomes" id="UP001549313"/>
    </source>
</evidence>
<evidence type="ECO:0000256" key="12">
    <source>
        <dbReference type="SAM" id="SignalP"/>
    </source>
</evidence>
<keyword evidence="12" id="KW-0732">Signal</keyword>
<dbReference type="InterPro" id="IPR036942">
    <property type="entry name" value="Beta-barrel_TonB_sf"/>
</dbReference>
<dbReference type="Gene3D" id="2.40.170.20">
    <property type="entry name" value="TonB-dependent receptor, beta-barrel domain"/>
    <property type="match status" value="1"/>
</dbReference>
<evidence type="ECO:0000256" key="1">
    <source>
        <dbReference type="ARBA" id="ARBA00004571"/>
    </source>
</evidence>
<keyword evidence="2 10" id="KW-0813">Transport</keyword>
<dbReference type="Pfam" id="PF07715">
    <property type="entry name" value="Plug"/>
    <property type="match status" value="1"/>
</dbReference>
<evidence type="ECO:0000256" key="4">
    <source>
        <dbReference type="ARBA" id="ARBA00022496"/>
    </source>
</evidence>
<dbReference type="InterPro" id="IPR012910">
    <property type="entry name" value="Plug_dom"/>
</dbReference>
<proteinExistence type="inferred from homology"/>
<keyword evidence="7 11" id="KW-0798">TonB box</keyword>
<dbReference type="EMBL" id="JBEPTF010000005">
    <property type="protein sequence ID" value="MET4685172.1"/>
    <property type="molecule type" value="Genomic_DNA"/>
</dbReference>
<sequence>MLMDFRYLLLGTVAVLATATSAVAQTRAYNIPAGDAAASLQAFGRQSGKQVLFPFDAAHGRRAPAIIGRFDDADVLARLAQAAGLEVVTNDARTVTLRRATGMRSARPETAGEESVTRLDEIVVVGSHIRGAGSGASPVIRFNDQMIAQSGAATLQQFFDKLPQNFGGGANAGNNANSGVDRDVGSNWGAGSGLNLRGLGTGTTLTLLNGRRLTASNQFQYVDISLIPVSAVERIEVLTDGASALYGSDAIGGVVNIVLRKDFEGYETRLRYGGATSGGLEEFQAVQTGGWNWSSGQALLSYEFLSQDNLDVSERGFSRNAPFQPYDLYPETERHSLYGAISQTITPNLSLELNGLYAKRDVRSVRATASDYQIGAPSTEQYDLSGALTYDLSEAWQVRLSGAVGHSDVERTGFSTTPAGVVSPASSFSIASDSRYVDLAADGPLYTLPGGEIRVALGATYRSEDYRNRFTAGTRPQPTVSGARDVASVFGEAIVPLVGPNNRFAGAERLEATIAARYDHYSDFGSTLNPKLGLLWEAAPGLLFRGTYGTSFRAPIFEDLQSQNAVVVVVNLPNAGAPTGRTNLMLLQGGNPDLDAEKATTWTGGVEFKPTFVEGLSLGLNYYRISYTDRIDRGFPGNFTTLFASDTAPYAPILTYSPSLDLITRFRDMGLAGAQYALTRAGPFAVPAGQDESDVEVILDNRLRNNAATFQDGLDFNIGYEFEVGPNRIGLTAAGQYILSGTRKVIETSPEADALNQAFLPVDFKARAGATLARGDWSAAVFLNYVGGYSDRGNVADPSVEAWKTVDLDIRYGAPPGAASYLRGASIALSVQNLFNEDPPFVLTPSGSGFDPTNANPLGRFISLTVTKQW</sequence>
<keyword evidence="5 10" id="KW-0812">Transmembrane</keyword>
<comment type="caution">
    <text evidence="14">The sequence shown here is derived from an EMBL/GenBank/DDBJ whole genome shotgun (WGS) entry which is preliminary data.</text>
</comment>
<comment type="similarity">
    <text evidence="10 11">Belongs to the TonB-dependent receptor family.</text>
</comment>
<dbReference type="Proteomes" id="UP001549313">
    <property type="component" value="Unassembled WGS sequence"/>
</dbReference>
<keyword evidence="4" id="KW-0406">Ion transport</keyword>
<keyword evidence="4" id="KW-0410">Iron transport</keyword>
<evidence type="ECO:0000256" key="7">
    <source>
        <dbReference type="ARBA" id="ARBA00023077"/>
    </source>
</evidence>
<feature type="chain" id="PRO_5047379413" evidence="12">
    <location>
        <begin position="25"/>
        <end position="870"/>
    </location>
</feature>
<keyword evidence="6" id="KW-0408">Iron</keyword>
<dbReference type="InterPro" id="IPR011662">
    <property type="entry name" value="Secretin/TonB_short_N"/>
</dbReference>
<accession>A0ABV2RF48</accession>
<dbReference type="RefSeq" id="WP_354090138.1">
    <property type="nucleotide sequence ID" value="NZ_JBEPTF010000005.1"/>
</dbReference>
<keyword evidence="3 10" id="KW-1134">Transmembrane beta strand</keyword>
<keyword evidence="8 10" id="KW-0472">Membrane</keyword>